<sequence length="592" mass="61405">MRPKPHEVSPLRCRLGLDRLEEREVPASFTLTPVVPTLTAAMTARLSVVLQDGQGRGNHANVFTRAGDSITFANDFLVPLGTPSAATDLSGDGSLSDTLAYFRSGSVGVNNSFTNPSRAARGGWTAADVLQNLPAELTASRPAFVLIMVGTNDIGLGVPADTYRQNLIKIVETAVSAGVVPVLSTIPDIPLYPTAQANIPTFNQIVQDVGETLQVPVWNYWRALQRLPGSGISSDGVHPSVSPNGGGDLTTSGLGFGYNTRNVTALQTLDKLRRVLLLGQEPDSTSLGDAWLPLTSAVTLGTGDTNGFQVQLFDTRTRRTLAFDVFEGFRGTVRVSLGDVNRDGVPDLVAAAGPGGTPHIKVIDGRNGTLLASFFAFDPTYLGGLSVAIGDVNGDGAGDIVVGTAAGTDHIKTFTAAGRLINSFEAFELGFAGGVQVAASDLNRDGYADVVVAAGAGGHGHVVAYSVATNRKLASFYAFGAEYGGSVSIAAGDFDGSGEGQVAVGTSGGTAACVIVYRPLTTEWICGFFAYGAGFQGGVGLSAVTHSGGTELWSVSSTAGTADVRRFDMLGTTKDRFMLYEPGYSRGATFGG</sequence>
<organism evidence="3 4">
    <name type="scientific">Gemmata obscuriglobus</name>
    <dbReference type="NCBI Taxonomy" id="114"/>
    <lineage>
        <taxon>Bacteria</taxon>
        <taxon>Pseudomonadati</taxon>
        <taxon>Planctomycetota</taxon>
        <taxon>Planctomycetia</taxon>
        <taxon>Gemmatales</taxon>
        <taxon>Gemmataceae</taxon>
        <taxon>Gemmata</taxon>
    </lineage>
</organism>
<dbReference type="Pfam" id="PF13517">
    <property type="entry name" value="FG-GAP_3"/>
    <property type="match status" value="1"/>
</dbReference>
<dbReference type="GO" id="GO:0016788">
    <property type="term" value="F:hydrolase activity, acting on ester bonds"/>
    <property type="evidence" value="ECO:0007669"/>
    <property type="project" value="UniProtKB-ARBA"/>
</dbReference>
<reference evidence="3 4" key="1">
    <citation type="submission" date="2018-01" db="EMBL/GenBank/DDBJ databases">
        <title>G. obscuriglobus.</title>
        <authorList>
            <person name="Franke J."/>
            <person name="Blomberg W."/>
            <person name="Selmecki A."/>
        </authorList>
    </citation>
    <scope>NUCLEOTIDE SEQUENCE [LARGE SCALE GENOMIC DNA]</scope>
    <source>
        <strain evidence="3 4">DSM 5831</strain>
    </source>
</reference>
<dbReference type="Pfam" id="PF13472">
    <property type="entry name" value="Lipase_GDSL_2"/>
    <property type="match status" value="1"/>
</dbReference>
<dbReference type="InterPro" id="IPR013517">
    <property type="entry name" value="FG-GAP"/>
</dbReference>
<feature type="domain" description="SGNH hydrolase-type esterase" evidence="2">
    <location>
        <begin position="67"/>
        <end position="240"/>
    </location>
</feature>
<evidence type="ECO:0000313" key="3">
    <source>
        <dbReference type="EMBL" id="AWM40603.1"/>
    </source>
</evidence>
<dbReference type="SUPFAM" id="SSF69318">
    <property type="entry name" value="Integrin alpha N-terminal domain"/>
    <property type="match status" value="1"/>
</dbReference>
<protein>
    <recommendedName>
        <fullName evidence="2">SGNH hydrolase-type esterase domain-containing protein</fullName>
    </recommendedName>
</protein>
<evidence type="ECO:0000313" key="4">
    <source>
        <dbReference type="Proteomes" id="UP000245802"/>
    </source>
</evidence>
<dbReference type="InterPro" id="IPR013830">
    <property type="entry name" value="SGNH_hydro"/>
</dbReference>
<dbReference type="AlphaFoldDB" id="A0A2Z3H3K8"/>
<keyword evidence="4" id="KW-1185">Reference proteome</keyword>
<dbReference type="InterPro" id="IPR028994">
    <property type="entry name" value="Integrin_alpha_N"/>
</dbReference>
<gene>
    <name evidence="3" type="ORF">C1280_28885</name>
</gene>
<dbReference type="Gene3D" id="2.130.10.130">
    <property type="entry name" value="Integrin alpha, N-terminal"/>
    <property type="match status" value="1"/>
</dbReference>
<accession>A0A2Z3H3K8</accession>
<keyword evidence="1" id="KW-0732">Signal</keyword>
<dbReference type="Proteomes" id="UP000245802">
    <property type="component" value="Chromosome"/>
</dbReference>
<dbReference type="KEGG" id="gog:C1280_28885"/>
<dbReference type="Gene3D" id="3.40.50.1110">
    <property type="entry name" value="SGNH hydrolase"/>
    <property type="match status" value="1"/>
</dbReference>
<dbReference type="SUPFAM" id="SSF52266">
    <property type="entry name" value="SGNH hydrolase"/>
    <property type="match status" value="1"/>
</dbReference>
<dbReference type="EMBL" id="CP025958">
    <property type="protein sequence ID" value="AWM40603.1"/>
    <property type="molecule type" value="Genomic_DNA"/>
</dbReference>
<dbReference type="RefSeq" id="WP_109571294.1">
    <property type="nucleotide sequence ID" value="NZ_CP025958.1"/>
</dbReference>
<dbReference type="OrthoDB" id="284278at2"/>
<dbReference type="PANTHER" id="PTHR46580">
    <property type="entry name" value="SENSOR KINASE-RELATED"/>
    <property type="match status" value="1"/>
</dbReference>
<proteinExistence type="predicted"/>
<name>A0A2Z3H3K8_9BACT</name>
<evidence type="ECO:0000259" key="2">
    <source>
        <dbReference type="Pfam" id="PF13472"/>
    </source>
</evidence>
<dbReference type="Pfam" id="PF01839">
    <property type="entry name" value="FG-GAP"/>
    <property type="match status" value="1"/>
</dbReference>
<evidence type="ECO:0000256" key="1">
    <source>
        <dbReference type="ARBA" id="ARBA00022729"/>
    </source>
</evidence>
<dbReference type="InterPro" id="IPR036514">
    <property type="entry name" value="SGNH_hydro_sf"/>
</dbReference>